<organism evidence="1 2">
    <name type="scientific">Racocetra persica</name>
    <dbReference type="NCBI Taxonomy" id="160502"/>
    <lineage>
        <taxon>Eukaryota</taxon>
        <taxon>Fungi</taxon>
        <taxon>Fungi incertae sedis</taxon>
        <taxon>Mucoromycota</taxon>
        <taxon>Glomeromycotina</taxon>
        <taxon>Glomeromycetes</taxon>
        <taxon>Diversisporales</taxon>
        <taxon>Gigasporaceae</taxon>
        <taxon>Racocetra</taxon>
    </lineage>
</organism>
<protein>
    <submittedName>
        <fullName evidence="1">3922_t:CDS:1</fullName>
    </submittedName>
</protein>
<evidence type="ECO:0000313" key="1">
    <source>
        <dbReference type="EMBL" id="CAG8776375.1"/>
    </source>
</evidence>
<dbReference type="Proteomes" id="UP000789920">
    <property type="component" value="Unassembled WGS sequence"/>
</dbReference>
<accession>A0ACA9R479</accession>
<gene>
    <name evidence="1" type="ORF">RPERSI_LOCUS17005</name>
</gene>
<proteinExistence type="predicted"/>
<evidence type="ECO:0000313" key="2">
    <source>
        <dbReference type="Proteomes" id="UP000789920"/>
    </source>
</evidence>
<feature type="non-terminal residue" evidence="1">
    <location>
        <position position="140"/>
    </location>
</feature>
<reference evidence="1" key="1">
    <citation type="submission" date="2021-06" db="EMBL/GenBank/DDBJ databases">
        <authorList>
            <person name="Kallberg Y."/>
            <person name="Tangrot J."/>
            <person name="Rosling A."/>
        </authorList>
    </citation>
    <scope>NUCLEOTIDE SEQUENCE</scope>
    <source>
        <strain evidence="1">MA461A</strain>
    </source>
</reference>
<keyword evidence="2" id="KW-1185">Reference proteome</keyword>
<comment type="caution">
    <text evidence="1">The sequence shown here is derived from an EMBL/GenBank/DDBJ whole genome shotgun (WGS) entry which is preliminary data.</text>
</comment>
<dbReference type="EMBL" id="CAJVQC010042912">
    <property type="protein sequence ID" value="CAG8776375.1"/>
    <property type="molecule type" value="Genomic_DNA"/>
</dbReference>
<name>A0ACA9R479_9GLOM</name>
<sequence length="140" mass="16108">MTCQHIEQITKKINDFISKVGDYDSSIYKKLGSIVNKEDIGARIEVIGRREGSFFSGGHTDYQPIATYKTYDFPYIPDNYFLEFCNEIGTLLNDCDCQEIAVDKEKQNAVIESELEVSQSRATKKDNKLKVLRKTYEETE</sequence>